<keyword evidence="1" id="KW-0812">Transmembrane</keyword>
<dbReference type="EMBL" id="FQWS01000002">
    <property type="protein sequence ID" value="SHH51415.1"/>
    <property type="molecule type" value="Genomic_DNA"/>
</dbReference>
<dbReference type="AlphaFoldDB" id="A0A1M5TKT1"/>
<dbReference type="STRING" id="1089305.SAMN05444148_2202"/>
<accession>A0A1M5TKT1</accession>
<reference evidence="3" key="1">
    <citation type="submission" date="2016-11" db="EMBL/GenBank/DDBJ databases">
        <authorList>
            <person name="Varghese N."/>
            <person name="Submissions S."/>
        </authorList>
    </citation>
    <scope>NUCLEOTIDE SEQUENCE [LARGE SCALE GENOMIC DNA]</scope>
    <source>
        <strain evidence="3">DSM 25330</strain>
    </source>
</reference>
<feature type="transmembrane region" description="Helical" evidence="1">
    <location>
        <begin position="5"/>
        <end position="22"/>
    </location>
</feature>
<gene>
    <name evidence="2" type="ORF">SAMN05444148_2202</name>
</gene>
<dbReference type="RefSeq" id="WP_073086376.1">
    <property type="nucleotide sequence ID" value="NZ_FQWS01000002.1"/>
</dbReference>
<sequence length="242" mass="27579">MLKVIIAIVAIILLTILIVWLIDKFVPKKLKPVLNLVLWGLIIYLGYITFNSVYDELRFKEIKDDRYQVVVDRLIDIQKAQIAYKDVNGEYTDKYENLIRFIDTAKVPITQRRDSTVRDEEKSRQFGIDMMKTITLVDTLDYYSVKDSLFKNVEYQKIMNVGVGEPGAKFELKAGKIDDIPVFEASVDKAVVLHDQNKNLVANEKQVVSVDGVNGPKIAVGSMNEISTSGNWPKNFAKSKKE</sequence>
<dbReference type="Proteomes" id="UP000184522">
    <property type="component" value="Unassembled WGS sequence"/>
</dbReference>
<protein>
    <submittedName>
        <fullName evidence="2">Uncharacterized protein</fullName>
    </submittedName>
</protein>
<evidence type="ECO:0000256" key="1">
    <source>
        <dbReference type="SAM" id="Phobius"/>
    </source>
</evidence>
<organism evidence="2 3">
    <name type="scientific">Winogradskyella jejuensis</name>
    <dbReference type="NCBI Taxonomy" id="1089305"/>
    <lineage>
        <taxon>Bacteria</taxon>
        <taxon>Pseudomonadati</taxon>
        <taxon>Bacteroidota</taxon>
        <taxon>Flavobacteriia</taxon>
        <taxon>Flavobacteriales</taxon>
        <taxon>Flavobacteriaceae</taxon>
        <taxon>Winogradskyella</taxon>
    </lineage>
</organism>
<keyword evidence="1" id="KW-0472">Membrane</keyword>
<keyword evidence="3" id="KW-1185">Reference proteome</keyword>
<feature type="transmembrane region" description="Helical" evidence="1">
    <location>
        <begin position="34"/>
        <end position="54"/>
    </location>
</feature>
<evidence type="ECO:0000313" key="3">
    <source>
        <dbReference type="Proteomes" id="UP000184522"/>
    </source>
</evidence>
<proteinExistence type="predicted"/>
<keyword evidence="1" id="KW-1133">Transmembrane helix</keyword>
<dbReference type="OrthoDB" id="1466422at2"/>
<evidence type="ECO:0000313" key="2">
    <source>
        <dbReference type="EMBL" id="SHH51415.1"/>
    </source>
</evidence>
<name>A0A1M5TKT1_9FLAO</name>